<evidence type="ECO:0000313" key="2">
    <source>
        <dbReference type="EMBL" id="QDL53239.1"/>
    </source>
</evidence>
<dbReference type="InterPro" id="IPR018712">
    <property type="entry name" value="Tle1-like_cat"/>
</dbReference>
<dbReference type="KEGG" id="rhg:EXZ61_03085"/>
<feature type="domain" description="T6SS Phospholipase effector Tle1-like catalytic" evidence="1">
    <location>
        <begin position="240"/>
        <end position="355"/>
    </location>
</feature>
<proteinExistence type="predicted"/>
<evidence type="ECO:0000313" key="3">
    <source>
        <dbReference type="Proteomes" id="UP000317365"/>
    </source>
</evidence>
<organism evidence="2 3">
    <name type="scientific">Rhodoferax aquaticus</name>
    <dbReference type="NCBI Taxonomy" id="2527691"/>
    <lineage>
        <taxon>Bacteria</taxon>
        <taxon>Pseudomonadati</taxon>
        <taxon>Pseudomonadota</taxon>
        <taxon>Betaproteobacteria</taxon>
        <taxon>Burkholderiales</taxon>
        <taxon>Comamonadaceae</taxon>
        <taxon>Rhodoferax</taxon>
    </lineage>
</organism>
<gene>
    <name evidence="2" type="ORF">EXZ61_03085</name>
</gene>
<accession>A0A515EKV7</accession>
<reference evidence="3" key="2">
    <citation type="journal article" date="2020" name="Int. J. Syst. Evol. Microbiol.">
        <title>Genomic insights into a novel species Rhodoferax aquaticus sp. nov., isolated from freshwater.</title>
        <authorList>
            <person name="Li T."/>
            <person name="Zhuo Y."/>
            <person name="Jin C.Z."/>
            <person name="Wu X."/>
            <person name="Ko S.R."/>
            <person name="Jin F.J."/>
            <person name="Ahn C.Y."/>
            <person name="Oh H.M."/>
            <person name="Lee H.G."/>
            <person name="Jin L."/>
        </authorList>
    </citation>
    <scope>NUCLEOTIDE SEQUENCE [LARGE SCALE GENOMIC DNA]</scope>
    <source>
        <strain evidence="3">Gr-4</strain>
    </source>
</reference>
<dbReference type="PANTHER" id="PTHR33840:SF1">
    <property type="entry name" value="TLE1 PHOSPHOLIPASE DOMAIN-CONTAINING PROTEIN"/>
    <property type="match status" value="1"/>
</dbReference>
<dbReference type="Pfam" id="PF09994">
    <property type="entry name" value="T6SS_Tle1-like_cat"/>
    <property type="match status" value="1"/>
</dbReference>
<keyword evidence="3" id="KW-1185">Reference proteome</keyword>
<dbReference type="PANTHER" id="PTHR33840">
    <property type="match status" value="1"/>
</dbReference>
<name>A0A515EKV7_9BURK</name>
<reference evidence="3" key="1">
    <citation type="submission" date="2019-02" db="EMBL/GenBank/DDBJ databases">
        <title>Complete genome sequence of Rhodoferax sp. Gr-4.</title>
        <authorList>
            <person name="Jin L."/>
        </authorList>
    </citation>
    <scope>NUCLEOTIDE SEQUENCE [LARGE SCALE GENOMIC DNA]</scope>
    <source>
        <strain evidence="3">Gr-4</strain>
    </source>
</reference>
<sequence length="720" mass="80254">MTRTVFNAPLRISANPAQEMTPTVDEVVASLMAPSDPLKCEIPLYIGLFFDGTNNNRDRDMPERGHSNVARLFNAHKSVAENSDHTGHYKTYVSGLGTRFEPNQEPGESDEGKAYAKGGQARILYGVLEVFNSVHKSFNNEFALYKEDDIKALLKDFERQVDGGSTDPERPAPTRESWLANIYAHATQSIQDARKRKPLPNIPYIHVSVFGFSRGAAEASAFCHWLNAAIPSGEIAGMPLRIKFLGLFDCVASTGLADSARRALGPVAGFATGHFAWAKEIRQPLPALVERCVHMLGAHEQRLNFPLTRIRGGQLSEYVYPGVHSDVGGGYGLLAQGRSKTDAELLSQVPLLHMYKLARIAGVPLLDATLMSKQLLEDYALSPAVAQAWNDYMAQAQDYAPRTQPAPMATPLEECQDLHALIALHMRLYYDYRRIYLPPPPGKTAHVLAPDLFRLLHNPISAQDEDNIRSYNQNLQGDLSLFTQWQAAKQYNYWEMPVRQKYGNQRAVWIDDTLRRHSNWLPQFICQQQNPADQAWIEVALGVLQGRSQVAGQAHCVLLGRYVHDSLAGFVLAGPITHDDKARLLVDIVHRQGKGKTLNALEAKVFANYQQRIAAEKAGTVQVPAGQTGLEKLVSERIQALNAMNATNRKDELDQEAAYNNEYRFKYPDALYVSSCDLYPVMRDEDARLLQSWVKAKAIGIITSGRREGGGYFLPRAVFE</sequence>
<dbReference type="Proteomes" id="UP000317365">
    <property type="component" value="Chromosome"/>
</dbReference>
<protein>
    <submittedName>
        <fullName evidence="2">DUF2235 domain-containing protein</fullName>
    </submittedName>
</protein>
<dbReference type="AlphaFoldDB" id="A0A515EKV7"/>
<dbReference type="RefSeq" id="WP_142808924.1">
    <property type="nucleotide sequence ID" value="NZ_CP036282.1"/>
</dbReference>
<dbReference type="EMBL" id="CP036282">
    <property type="protein sequence ID" value="QDL53239.1"/>
    <property type="molecule type" value="Genomic_DNA"/>
</dbReference>
<evidence type="ECO:0000259" key="1">
    <source>
        <dbReference type="Pfam" id="PF09994"/>
    </source>
</evidence>